<dbReference type="EMBL" id="CP134187">
    <property type="protein sequence ID" value="WPB01844.1"/>
    <property type="molecule type" value="Genomic_DNA"/>
</dbReference>
<gene>
    <name evidence="2" type="ORF">RHO25_006476</name>
</gene>
<feature type="compositionally biased region" description="Basic and acidic residues" evidence="1">
    <location>
        <begin position="539"/>
        <end position="559"/>
    </location>
</feature>
<feature type="compositionally biased region" description="Gly residues" evidence="1">
    <location>
        <begin position="302"/>
        <end position="311"/>
    </location>
</feature>
<evidence type="ECO:0000256" key="1">
    <source>
        <dbReference type="SAM" id="MobiDB-lite"/>
    </source>
</evidence>
<accession>A0ABZ0NQL2</accession>
<feature type="compositionally biased region" description="Polar residues" evidence="1">
    <location>
        <begin position="589"/>
        <end position="602"/>
    </location>
</feature>
<protein>
    <submittedName>
        <fullName evidence="2">Uncharacterized protein</fullName>
    </submittedName>
</protein>
<reference evidence="2 3" key="1">
    <citation type="submission" date="2023-09" db="EMBL/GenBank/DDBJ databases">
        <title>Complete-Gapless Cercospora beticola genome.</title>
        <authorList>
            <person name="Wyatt N.A."/>
            <person name="Spanner R.E."/>
            <person name="Bolton M.D."/>
        </authorList>
    </citation>
    <scope>NUCLEOTIDE SEQUENCE [LARGE SCALE GENOMIC DNA]</scope>
    <source>
        <strain evidence="2">Cb09-40</strain>
    </source>
</reference>
<feature type="region of interest" description="Disordered" evidence="1">
    <location>
        <begin position="1"/>
        <end position="704"/>
    </location>
</feature>
<dbReference type="Proteomes" id="UP001302367">
    <property type="component" value="Chromosome 4"/>
</dbReference>
<evidence type="ECO:0000313" key="2">
    <source>
        <dbReference type="EMBL" id="WPB01844.1"/>
    </source>
</evidence>
<name>A0ABZ0NQL2_CERBT</name>
<feature type="compositionally biased region" description="Low complexity" evidence="1">
    <location>
        <begin position="53"/>
        <end position="78"/>
    </location>
</feature>
<feature type="compositionally biased region" description="Low complexity" evidence="1">
    <location>
        <begin position="640"/>
        <end position="661"/>
    </location>
</feature>
<feature type="compositionally biased region" description="Low complexity" evidence="1">
    <location>
        <begin position="172"/>
        <end position="199"/>
    </location>
</feature>
<dbReference type="RefSeq" id="XP_065458863.1">
    <property type="nucleotide sequence ID" value="XM_065602791.1"/>
</dbReference>
<feature type="compositionally biased region" description="Basic and acidic residues" evidence="1">
    <location>
        <begin position="1"/>
        <end position="29"/>
    </location>
</feature>
<feature type="compositionally biased region" description="Polar residues" evidence="1">
    <location>
        <begin position="444"/>
        <end position="499"/>
    </location>
</feature>
<feature type="compositionally biased region" description="Low complexity" evidence="1">
    <location>
        <begin position="86"/>
        <end position="97"/>
    </location>
</feature>
<sequence length="721" mass="71901">MGLISKLEDKLSGNKSHSTTEDQKLREQEANSTRTHGTTNTPQGGLTGEGSHLGHNTSGSGLTGTSHGTHGTTTGSHNPLSSSKDTYGSTGHGTSTGLTGGSHGTHGTTTGSHNPLSSSNDTYGSTGTHGTTTGSHNPLSSSTNTHGSSGITGGTHPLVSGDNSRVSGTGIGSNTHHTGTGLGHNTHGSGITGSSTTGNDALGSSHRREAGDIGSRGYTSGTHNTGEHHAGGLSGTSTEKTTARQPFDPYSSKGQRIAADAVDKGTHGTHGSSLTGQDSQDFVPGSHPAANNPEAIPTAGGHKVGGVGEGIGHSSHHTGVHQTTGDKVKNALPGQHGNAHDAYGNPINADRSTGSGLTGGTHSGVGGPTHGSSGLTGTHGNTGLTGTYGNTGSNFNSSAQPLGQDPSFTDRHSGPGVGNGLAAGAAGGAGLAGASHHHNDPTHHSGSGLTGNTHGSGLTGNTHGSGLTGNNHGSGLTGNTHGSGLTGNTHSTGLGSNVPGSGYSGAHQDEYSRGQQAAYQQHQGGLGNTSSVPGAYPEADNRTMMEKAKDKLSNKRTDYPDDPTTGTNYTQQTGGAHGVTGTHAGQPGFTGSNNNLYGSHPSSGGVGGITQGVDNTHLGSQYPPQQHQQHPTSYGQGVGPQQQQYEQQPQYQQQYQQPQQQHHSSLGGVGAGLTGGNGPSQQHHTLGGSGASNQHHSVEGRGAAYEAGFKDAVAALSRQGQ</sequence>
<evidence type="ECO:0000313" key="3">
    <source>
        <dbReference type="Proteomes" id="UP001302367"/>
    </source>
</evidence>
<feature type="compositionally biased region" description="Gly residues" evidence="1">
    <location>
        <begin position="415"/>
        <end position="431"/>
    </location>
</feature>
<feature type="compositionally biased region" description="Polar residues" evidence="1">
    <location>
        <begin position="30"/>
        <end position="44"/>
    </location>
</feature>
<feature type="compositionally biased region" description="Low complexity" evidence="1">
    <location>
        <begin position="621"/>
        <end position="631"/>
    </location>
</feature>
<proteinExistence type="predicted"/>
<feature type="compositionally biased region" description="Gly residues" evidence="1">
    <location>
        <begin position="667"/>
        <end position="678"/>
    </location>
</feature>
<feature type="compositionally biased region" description="Low complexity" evidence="1">
    <location>
        <begin position="370"/>
        <end position="392"/>
    </location>
</feature>
<organism evidence="2 3">
    <name type="scientific">Cercospora beticola</name>
    <name type="common">Sugarbeet leaf spot fungus</name>
    <dbReference type="NCBI Taxonomy" id="122368"/>
    <lineage>
        <taxon>Eukaryota</taxon>
        <taxon>Fungi</taxon>
        <taxon>Dikarya</taxon>
        <taxon>Ascomycota</taxon>
        <taxon>Pezizomycotina</taxon>
        <taxon>Dothideomycetes</taxon>
        <taxon>Dothideomycetidae</taxon>
        <taxon>Mycosphaerellales</taxon>
        <taxon>Mycosphaerellaceae</taxon>
        <taxon>Cercospora</taxon>
    </lineage>
</organism>
<feature type="compositionally biased region" description="Low complexity" evidence="1">
    <location>
        <begin position="514"/>
        <end position="523"/>
    </location>
</feature>
<feature type="compositionally biased region" description="Polar residues" evidence="1">
    <location>
        <begin position="114"/>
        <end position="123"/>
    </location>
</feature>
<feature type="compositionally biased region" description="Gly residues" evidence="1">
    <location>
        <begin position="356"/>
        <end position="369"/>
    </location>
</feature>
<feature type="compositionally biased region" description="Low complexity" evidence="1">
    <location>
        <begin position="124"/>
        <end position="149"/>
    </location>
</feature>
<feature type="compositionally biased region" description="Low complexity" evidence="1">
    <location>
        <begin position="564"/>
        <end position="586"/>
    </location>
</feature>
<keyword evidence="3" id="KW-1185">Reference proteome</keyword>
<dbReference type="GeneID" id="35428399"/>
<feature type="compositionally biased region" description="Polar residues" evidence="1">
    <location>
        <begin position="235"/>
        <end position="244"/>
    </location>
</feature>